<keyword evidence="9 11" id="KW-0482">Metalloprotease</keyword>
<dbReference type="PANTHER" id="PTHR42837:SF2">
    <property type="entry name" value="MEMBRANE METALLOPROTEASE ARASP2, CHLOROPLASTIC-RELATED"/>
    <property type="match status" value="1"/>
</dbReference>
<dbReference type="Pfam" id="PF17820">
    <property type="entry name" value="PDZ_6"/>
    <property type="match status" value="1"/>
</dbReference>
<sequence length="366" mass="39181">MHDFLRTILAYVLILGVLVFIHELGHYLAARWRGVKVETFSIGFGPALRRWHDKSGTEWRLSAIPLGGYVKPHGFEGPDDATDEQKAAWIPGRTFHDKPVGSRALVIVMGPVFNFLFAIVAFTLLFATVGKPQLRGDISQVVAGSAAEKAGVKTGDVITRIGSLSISGPEDVMGTVAARPGAETTLEVRRNGQDLRLPVTIGSVKAGSHPTGVLGVGFAASPGKPVSPIKAAVMGVQETWTMSVRTLQGVWQIISGQRSARELGGTIRIAQISGQVASYGMASIVSFMALLSINLGLINLFPIPVLDGGRLIFYAVEAIKGRPVSRRVQEVSMQVGMALIGALFLFSTVNDLTNLGLFHWMFHAGS</sequence>
<evidence type="ECO:0000256" key="11">
    <source>
        <dbReference type="RuleBase" id="RU362031"/>
    </source>
</evidence>
<dbReference type="GO" id="GO:0046872">
    <property type="term" value="F:metal ion binding"/>
    <property type="evidence" value="ECO:0007669"/>
    <property type="project" value="UniProtKB-KW"/>
</dbReference>
<gene>
    <name evidence="13" type="ORF">A0123_01039</name>
</gene>
<keyword evidence="8 11" id="KW-1133">Transmembrane helix</keyword>
<dbReference type="GO" id="GO:0004222">
    <property type="term" value="F:metalloendopeptidase activity"/>
    <property type="evidence" value="ECO:0007669"/>
    <property type="project" value="InterPro"/>
</dbReference>
<evidence type="ECO:0000256" key="8">
    <source>
        <dbReference type="ARBA" id="ARBA00022989"/>
    </source>
</evidence>
<evidence type="ECO:0000256" key="9">
    <source>
        <dbReference type="ARBA" id="ARBA00023049"/>
    </source>
</evidence>
<dbReference type="OrthoDB" id="9782003at2"/>
<evidence type="ECO:0000256" key="5">
    <source>
        <dbReference type="ARBA" id="ARBA00022692"/>
    </source>
</evidence>
<dbReference type="Gene3D" id="2.30.42.10">
    <property type="match status" value="1"/>
</dbReference>
<organism evidence="13 14">
    <name type="scientific">Gluconobacter cerinus</name>
    <dbReference type="NCBI Taxonomy" id="38307"/>
    <lineage>
        <taxon>Bacteria</taxon>
        <taxon>Pseudomonadati</taxon>
        <taxon>Pseudomonadota</taxon>
        <taxon>Alphaproteobacteria</taxon>
        <taxon>Acetobacterales</taxon>
        <taxon>Acetobacteraceae</taxon>
        <taxon>Gluconobacter</taxon>
    </lineage>
</organism>
<keyword evidence="11" id="KW-0479">Metal-binding</keyword>
<dbReference type="SMART" id="SM00228">
    <property type="entry name" value="PDZ"/>
    <property type="match status" value="1"/>
</dbReference>
<dbReference type="CDD" id="cd06163">
    <property type="entry name" value="S2P-M50_PDZ_RseP-like"/>
    <property type="match status" value="1"/>
</dbReference>
<dbReference type="EC" id="3.4.24.-" evidence="11"/>
<evidence type="ECO:0000256" key="3">
    <source>
        <dbReference type="ARBA" id="ARBA00007931"/>
    </source>
</evidence>
<dbReference type="PANTHER" id="PTHR42837">
    <property type="entry name" value="REGULATOR OF SIGMA-E PROTEASE RSEP"/>
    <property type="match status" value="1"/>
</dbReference>
<accession>A0A1B6VMA1</accession>
<feature type="transmembrane region" description="Helical" evidence="11">
    <location>
        <begin position="104"/>
        <end position="127"/>
    </location>
</feature>
<dbReference type="EMBL" id="LUTU01000005">
    <property type="protein sequence ID" value="OAJ68335.1"/>
    <property type="molecule type" value="Genomic_DNA"/>
</dbReference>
<dbReference type="AlphaFoldDB" id="A0A1B6VMA1"/>
<keyword evidence="7 11" id="KW-0862">Zinc</keyword>
<comment type="subcellular location">
    <subcellularLocation>
        <location evidence="2">Membrane</location>
        <topology evidence="2">Multi-pass membrane protein</topology>
    </subcellularLocation>
</comment>
<comment type="similarity">
    <text evidence="3 11">Belongs to the peptidase M50B family.</text>
</comment>
<reference evidence="13 14" key="1">
    <citation type="submission" date="2016-03" db="EMBL/GenBank/DDBJ databases">
        <title>Draft genome sequence of Gluconobacter cerinus strain CECT 9110.</title>
        <authorList>
            <person name="Sainz F."/>
            <person name="Mas A."/>
            <person name="Torija M.J."/>
        </authorList>
    </citation>
    <scope>NUCLEOTIDE SEQUENCE [LARGE SCALE GENOMIC DNA]</scope>
    <source>
        <strain evidence="13 14">CECT 9110</strain>
    </source>
</reference>
<dbReference type="Proteomes" id="UP000077786">
    <property type="component" value="Unassembled WGS sequence"/>
</dbReference>
<keyword evidence="5 11" id="KW-0812">Transmembrane</keyword>
<dbReference type="GO" id="GO:0006508">
    <property type="term" value="P:proteolysis"/>
    <property type="evidence" value="ECO:0007669"/>
    <property type="project" value="UniProtKB-KW"/>
</dbReference>
<dbReference type="RefSeq" id="WP_046899782.1">
    <property type="nucleotide sequence ID" value="NZ_LUTU01000005.1"/>
</dbReference>
<dbReference type="InterPro" id="IPR036034">
    <property type="entry name" value="PDZ_sf"/>
</dbReference>
<dbReference type="InterPro" id="IPR008915">
    <property type="entry name" value="Peptidase_M50"/>
</dbReference>
<feature type="transmembrane region" description="Helical" evidence="11">
    <location>
        <begin position="7"/>
        <end position="29"/>
    </location>
</feature>
<dbReference type="CDD" id="cd23081">
    <property type="entry name" value="cpPDZ_EcRseP-like"/>
    <property type="match status" value="1"/>
</dbReference>
<evidence type="ECO:0000256" key="10">
    <source>
        <dbReference type="ARBA" id="ARBA00023136"/>
    </source>
</evidence>
<feature type="domain" description="PDZ" evidence="12">
    <location>
        <begin position="122"/>
        <end position="192"/>
    </location>
</feature>
<proteinExistence type="inferred from homology"/>
<dbReference type="Pfam" id="PF02163">
    <property type="entry name" value="Peptidase_M50"/>
    <property type="match status" value="1"/>
</dbReference>
<feature type="transmembrane region" description="Helical" evidence="11">
    <location>
        <begin position="276"/>
        <end position="295"/>
    </location>
</feature>
<evidence type="ECO:0000256" key="7">
    <source>
        <dbReference type="ARBA" id="ARBA00022833"/>
    </source>
</evidence>
<comment type="caution">
    <text evidence="13">The sequence shown here is derived from an EMBL/GenBank/DDBJ whole genome shotgun (WGS) entry which is preliminary data.</text>
</comment>
<name>A0A1B6VMA1_9PROT</name>
<dbReference type="InterPro" id="IPR001478">
    <property type="entry name" value="PDZ"/>
</dbReference>
<keyword evidence="4 13" id="KW-0645">Protease</keyword>
<evidence type="ECO:0000313" key="13">
    <source>
        <dbReference type="EMBL" id="OAJ68335.1"/>
    </source>
</evidence>
<dbReference type="GO" id="GO:0016020">
    <property type="term" value="C:membrane"/>
    <property type="evidence" value="ECO:0007669"/>
    <property type="project" value="UniProtKB-SubCell"/>
</dbReference>
<evidence type="ECO:0000256" key="4">
    <source>
        <dbReference type="ARBA" id="ARBA00022670"/>
    </source>
</evidence>
<dbReference type="PATRIC" id="fig|38307.3.peg.1072"/>
<evidence type="ECO:0000259" key="12">
    <source>
        <dbReference type="SMART" id="SM00228"/>
    </source>
</evidence>
<keyword evidence="6 11" id="KW-0378">Hydrolase</keyword>
<dbReference type="InterPro" id="IPR004387">
    <property type="entry name" value="Pept_M50_Zn"/>
</dbReference>
<keyword evidence="10 11" id="KW-0472">Membrane</keyword>
<evidence type="ECO:0000313" key="14">
    <source>
        <dbReference type="Proteomes" id="UP000077786"/>
    </source>
</evidence>
<protein>
    <recommendedName>
        <fullName evidence="11">Zinc metalloprotease</fullName>
        <ecNumber evidence="11">3.4.24.-</ecNumber>
    </recommendedName>
</protein>
<comment type="cofactor">
    <cofactor evidence="1 11">
        <name>Zn(2+)</name>
        <dbReference type="ChEBI" id="CHEBI:29105"/>
    </cofactor>
</comment>
<evidence type="ECO:0000256" key="2">
    <source>
        <dbReference type="ARBA" id="ARBA00004141"/>
    </source>
</evidence>
<dbReference type="NCBIfam" id="TIGR00054">
    <property type="entry name" value="RIP metalloprotease RseP"/>
    <property type="match status" value="1"/>
</dbReference>
<feature type="transmembrane region" description="Helical" evidence="11">
    <location>
        <begin position="331"/>
        <end position="349"/>
    </location>
</feature>
<evidence type="ECO:0000256" key="1">
    <source>
        <dbReference type="ARBA" id="ARBA00001947"/>
    </source>
</evidence>
<dbReference type="InterPro" id="IPR041489">
    <property type="entry name" value="PDZ_6"/>
</dbReference>
<evidence type="ECO:0000256" key="6">
    <source>
        <dbReference type="ARBA" id="ARBA00022801"/>
    </source>
</evidence>
<dbReference type="SUPFAM" id="SSF50156">
    <property type="entry name" value="PDZ domain-like"/>
    <property type="match status" value="1"/>
</dbReference>